<dbReference type="SMART" id="SM01232">
    <property type="entry name" value="H2TH"/>
    <property type="match status" value="1"/>
</dbReference>
<accession>X1SLM3</accession>
<protein>
    <recommendedName>
        <fullName evidence="5">FPG-type domain-containing protein</fullName>
    </recommendedName>
</protein>
<dbReference type="GO" id="GO:0008270">
    <property type="term" value="F:zinc ion binding"/>
    <property type="evidence" value="ECO:0007669"/>
    <property type="project" value="UniProtKB-KW"/>
</dbReference>
<reference evidence="6" key="1">
    <citation type="journal article" date="2014" name="Front. Microbiol.">
        <title>High frequency of phylogenetically diverse reductive dehalogenase-homologous genes in deep subseafloor sedimentary metagenomes.</title>
        <authorList>
            <person name="Kawai M."/>
            <person name="Futagami T."/>
            <person name="Toyoda A."/>
            <person name="Takaki Y."/>
            <person name="Nishi S."/>
            <person name="Hori S."/>
            <person name="Arai W."/>
            <person name="Tsubouchi T."/>
            <person name="Morono Y."/>
            <person name="Uchiyama I."/>
            <person name="Ito T."/>
            <person name="Fujiyama A."/>
            <person name="Inagaki F."/>
            <person name="Takami H."/>
        </authorList>
    </citation>
    <scope>NUCLEOTIDE SEQUENCE</scope>
    <source>
        <strain evidence="6">Expedition CK06-06</strain>
    </source>
</reference>
<sequence>MADSMEDFIGNKNLGPDAIYIKRSEFFKSVRRRKGKIKPILLDQSFIAGIGNIYADEILFQSGIHPEIKVNLMDRKKLGKVYNNMKKVLATAVKLNAEIEKYPDFYLSRNRSKFSSCPVCNTMIERINISGRGTYFCPSCQKRMIS</sequence>
<feature type="domain" description="FPG-type" evidence="5">
    <location>
        <begin position="104"/>
        <end position="142"/>
    </location>
</feature>
<evidence type="ECO:0000256" key="1">
    <source>
        <dbReference type="ARBA" id="ARBA00022723"/>
    </source>
</evidence>
<dbReference type="PANTHER" id="PTHR22993">
    <property type="entry name" value="FORMAMIDOPYRIMIDINE-DNA GLYCOSYLASE"/>
    <property type="match status" value="1"/>
</dbReference>
<name>X1SLM3_9ZZZZ</name>
<proteinExistence type="predicted"/>
<dbReference type="GO" id="GO:0006284">
    <property type="term" value="P:base-excision repair"/>
    <property type="evidence" value="ECO:0007669"/>
    <property type="project" value="InterPro"/>
</dbReference>
<dbReference type="SUPFAM" id="SSF46946">
    <property type="entry name" value="S13-like H2TH domain"/>
    <property type="match status" value="1"/>
</dbReference>
<keyword evidence="1" id="KW-0479">Metal-binding</keyword>
<dbReference type="EMBL" id="BARW01002189">
    <property type="protein sequence ID" value="GAI68689.1"/>
    <property type="molecule type" value="Genomic_DNA"/>
</dbReference>
<organism evidence="6">
    <name type="scientific">marine sediment metagenome</name>
    <dbReference type="NCBI Taxonomy" id="412755"/>
    <lineage>
        <taxon>unclassified sequences</taxon>
        <taxon>metagenomes</taxon>
        <taxon>ecological metagenomes</taxon>
    </lineage>
</organism>
<evidence type="ECO:0000256" key="2">
    <source>
        <dbReference type="ARBA" id="ARBA00022771"/>
    </source>
</evidence>
<dbReference type="Pfam" id="PF06831">
    <property type="entry name" value="H2TH"/>
    <property type="match status" value="1"/>
</dbReference>
<dbReference type="GO" id="GO:0140078">
    <property type="term" value="F:class I DNA-(apurinic or apyrimidinic site) endonuclease activity"/>
    <property type="evidence" value="ECO:0007669"/>
    <property type="project" value="UniProtKB-EC"/>
</dbReference>
<dbReference type="Pfam" id="PF06827">
    <property type="entry name" value="zf-FPG_IleRS"/>
    <property type="match status" value="1"/>
</dbReference>
<dbReference type="InterPro" id="IPR015886">
    <property type="entry name" value="H2TH_FPG"/>
</dbReference>
<dbReference type="Gene3D" id="1.10.8.50">
    <property type="match status" value="1"/>
</dbReference>
<dbReference type="InterPro" id="IPR010979">
    <property type="entry name" value="Ribosomal_uS13-like_H2TH"/>
</dbReference>
<gene>
    <name evidence="6" type="ORF">S12H4_06290</name>
</gene>
<evidence type="ECO:0000256" key="3">
    <source>
        <dbReference type="ARBA" id="ARBA00022833"/>
    </source>
</evidence>
<dbReference type="PROSITE" id="PS01242">
    <property type="entry name" value="ZF_FPG_1"/>
    <property type="match status" value="1"/>
</dbReference>
<dbReference type="SUPFAM" id="SSF57716">
    <property type="entry name" value="Glucocorticoid receptor-like (DNA-binding domain)"/>
    <property type="match status" value="1"/>
</dbReference>
<comment type="caution">
    <text evidence="6">The sequence shown here is derived from an EMBL/GenBank/DDBJ whole genome shotgun (WGS) entry which is preliminary data.</text>
</comment>
<dbReference type="AlphaFoldDB" id="X1SLM3"/>
<dbReference type="InterPro" id="IPR000214">
    <property type="entry name" value="Znf_DNA_glyclase/AP_lyase"/>
</dbReference>
<evidence type="ECO:0000259" key="5">
    <source>
        <dbReference type="PROSITE" id="PS51066"/>
    </source>
</evidence>
<dbReference type="GO" id="GO:0003684">
    <property type="term" value="F:damaged DNA binding"/>
    <property type="evidence" value="ECO:0007669"/>
    <property type="project" value="InterPro"/>
</dbReference>
<dbReference type="GO" id="GO:0034039">
    <property type="term" value="F:8-oxo-7,8-dihydroguanine DNA N-glycosylase activity"/>
    <property type="evidence" value="ECO:0007669"/>
    <property type="project" value="TreeGrafter"/>
</dbReference>
<evidence type="ECO:0000313" key="6">
    <source>
        <dbReference type="EMBL" id="GAI68689.1"/>
    </source>
</evidence>
<evidence type="ECO:0000256" key="4">
    <source>
        <dbReference type="ARBA" id="ARBA00044632"/>
    </source>
</evidence>
<keyword evidence="2" id="KW-0863">Zinc-finger</keyword>
<dbReference type="InterPro" id="IPR010663">
    <property type="entry name" value="Znf_FPG/IleRS"/>
</dbReference>
<dbReference type="PANTHER" id="PTHR22993:SF9">
    <property type="entry name" value="FORMAMIDOPYRIMIDINE-DNA GLYCOSYLASE"/>
    <property type="match status" value="1"/>
</dbReference>
<keyword evidence="3" id="KW-0862">Zinc</keyword>
<dbReference type="InterPro" id="IPR015887">
    <property type="entry name" value="DNA_glyclase_Znf_dom_DNA_BS"/>
</dbReference>
<comment type="catalytic activity">
    <reaction evidence="4">
        <text>2'-deoxyribonucleotide-(2'-deoxyribose 5'-phosphate)-2'-deoxyribonucleotide-DNA = a 3'-end 2'-deoxyribonucleotide-(2,3-dehydro-2,3-deoxyribose 5'-phosphate)-DNA + a 5'-end 5'-phospho-2'-deoxyribonucleoside-DNA + H(+)</text>
        <dbReference type="Rhea" id="RHEA:66592"/>
        <dbReference type="Rhea" id="RHEA-COMP:13180"/>
        <dbReference type="Rhea" id="RHEA-COMP:16897"/>
        <dbReference type="Rhea" id="RHEA-COMP:17067"/>
        <dbReference type="ChEBI" id="CHEBI:15378"/>
        <dbReference type="ChEBI" id="CHEBI:136412"/>
        <dbReference type="ChEBI" id="CHEBI:157695"/>
        <dbReference type="ChEBI" id="CHEBI:167181"/>
        <dbReference type="EC" id="4.2.99.18"/>
    </reaction>
</comment>
<dbReference type="PROSITE" id="PS51066">
    <property type="entry name" value="ZF_FPG_2"/>
    <property type="match status" value="1"/>
</dbReference>